<evidence type="ECO:0000313" key="2">
    <source>
        <dbReference type="EMBL" id="SVA78956.1"/>
    </source>
</evidence>
<dbReference type="CDD" id="cd01299">
    <property type="entry name" value="Met_dep_hydrolase_A"/>
    <property type="match status" value="1"/>
</dbReference>
<accession>A0A381YPK4</accession>
<feature type="domain" description="Amidohydrolase-related" evidence="1">
    <location>
        <begin position="87"/>
        <end position="435"/>
    </location>
</feature>
<evidence type="ECO:0000259" key="1">
    <source>
        <dbReference type="Pfam" id="PF01979"/>
    </source>
</evidence>
<sequence>MNKLGSILNPKGILMKHFRYFFLLYIPITLLCGQKTFIHAGKMIDGKNDIPIEMVTIILDGKTIQTVNRGYLDPGKKDTLIDLKDFTILPGLMDMHTHLSGQSSPKRYMEKFYMDLDEYAYRSIPYAKKTLMAGFTTVRELGGIISNSIRDAINEGHVVGPRIFSAGKSIATTGGHADPSSGLNMRFMGDPGPKDGVINGTRDAKKAVRQRYKNGADLIKITATGGVLSIAKNSKNPQFTEDEIRAIVETADDYDMHVAAHAHGAEGMKRAIRAGVRSIEHGTLMDAEVLTLMKQYGTYYVPTISAGMFVAEKAKEDGYYPPIIVPKALEIGPRILKTFSIAHKFGIKIAFGTDSGVSYHGDNAKEFVHMVEGGMLPMDALKSATMVSAELLGIQDKLGSIETNKIADIIAVEGNPIDDISFMQKVIFVMKEGKVYRSPN</sequence>
<proteinExistence type="predicted"/>
<dbReference type="InterPro" id="IPR057744">
    <property type="entry name" value="OTAase-like"/>
</dbReference>
<dbReference type="SUPFAM" id="SSF51338">
    <property type="entry name" value="Composite domain of metallo-dependent hydrolases"/>
    <property type="match status" value="1"/>
</dbReference>
<gene>
    <name evidence="2" type="ORF">METZ01_LOCUS131810</name>
</gene>
<dbReference type="Pfam" id="PF01979">
    <property type="entry name" value="Amidohydro_1"/>
    <property type="match status" value="1"/>
</dbReference>
<reference evidence="2" key="1">
    <citation type="submission" date="2018-05" db="EMBL/GenBank/DDBJ databases">
        <authorList>
            <person name="Lanie J.A."/>
            <person name="Ng W.-L."/>
            <person name="Kazmierczak K.M."/>
            <person name="Andrzejewski T.M."/>
            <person name="Davidsen T.M."/>
            <person name="Wayne K.J."/>
            <person name="Tettelin H."/>
            <person name="Glass J.I."/>
            <person name="Rusch D."/>
            <person name="Podicherti R."/>
            <person name="Tsui H.-C.T."/>
            <person name="Winkler M.E."/>
        </authorList>
    </citation>
    <scope>NUCLEOTIDE SEQUENCE</scope>
</reference>
<dbReference type="InterPro" id="IPR051781">
    <property type="entry name" value="Metallo-dep_Hydrolase"/>
</dbReference>
<dbReference type="PANTHER" id="PTHR43135:SF3">
    <property type="entry name" value="ALPHA-D-RIBOSE 1-METHYLPHOSPHONATE 5-TRIPHOSPHATE DIPHOSPHATASE"/>
    <property type="match status" value="1"/>
</dbReference>
<dbReference type="EMBL" id="UINC01018735">
    <property type="protein sequence ID" value="SVA78956.1"/>
    <property type="molecule type" value="Genomic_DNA"/>
</dbReference>
<protein>
    <recommendedName>
        <fullName evidence="1">Amidohydrolase-related domain-containing protein</fullName>
    </recommendedName>
</protein>
<dbReference type="InterPro" id="IPR032466">
    <property type="entry name" value="Metal_Hydrolase"/>
</dbReference>
<dbReference type="InterPro" id="IPR006680">
    <property type="entry name" value="Amidohydro-rel"/>
</dbReference>
<dbReference type="PANTHER" id="PTHR43135">
    <property type="entry name" value="ALPHA-D-RIBOSE 1-METHYLPHOSPHONATE 5-TRIPHOSPHATE DIPHOSPHATASE"/>
    <property type="match status" value="1"/>
</dbReference>
<dbReference type="InterPro" id="IPR011059">
    <property type="entry name" value="Metal-dep_hydrolase_composite"/>
</dbReference>
<dbReference type="Gene3D" id="2.30.40.10">
    <property type="entry name" value="Urease, subunit C, domain 1"/>
    <property type="match status" value="1"/>
</dbReference>
<dbReference type="GO" id="GO:0016810">
    <property type="term" value="F:hydrolase activity, acting on carbon-nitrogen (but not peptide) bonds"/>
    <property type="evidence" value="ECO:0007669"/>
    <property type="project" value="InterPro"/>
</dbReference>
<dbReference type="SUPFAM" id="SSF51556">
    <property type="entry name" value="Metallo-dependent hydrolases"/>
    <property type="match status" value="1"/>
</dbReference>
<dbReference type="AlphaFoldDB" id="A0A381YPK4"/>
<organism evidence="2">
    <name type="scientific">marine metagenome</name>
    <dbReference type="NCBI Taxonomy" id="408172"/>
    <lineage>
        <taxon>unclassified sequences</taxon>
        <taxon>metagenomes</taxon>
        <taxon>ecological metagenomes</taxon>
    </lineage>
</organism>
<dbReference type="Gene3D" id="3.20.20.140">
    <property type="entry name" value="Metal-dependent hydrolases"/>
    <property type="match status" value="1"/>
</dbReference>
<name>A0A381YPK4_9ZZZZ</name>